<dbReference type="Proteomes" id="UP000290288">
    <property type="component" value="Unassembled WGS sequence"/>
</dbReference>
<reference evidence="5 6" key="1">
    <citation type="submission" date="2019-01" db="EMBL/GenBank/DDBJ databases">
        <title>Draft genome sequence of Psathyrella aberdarensis IHI B618.</title>
        <authorList>
            <person name="Buettner E."/>
            <person name="Kellner H."/>
        </authorList>
    </citation>
    <scope>NUCLEOTIDE SEQUENCE [LARGE SCALE GENOMIC DNA]</scope>
    <source>
        <strain evidence="5 6">IHI B618</strain>
    </source>
</reference>
<comment type="subcellular location">
    <subcellularLocation>
        <location evidence="2">Secreted</location>
    </subcellularLocation>
</comment>
<dbReference type="AlphaFoldDB" id="A0A4Q2DMX9"/>
<dbReference type="PANTHER" id="PTHR33353:SF11">
    <property type="entry name" value="GLYCOSYLHYDROLASE FAMILY 61-7 PROTEIN"/>
    <property type="match status" value="1"/>
</dbReference>
<dbReference type="InterPro" id="IPR005103">
    <property type="entry name" value="AA9_LPMO"/>
</dbReference>
<comment type="catalytic activity">
    <reaction evidence="2">
        <text>[(1-&gt;4)-beta-D-glucosyl]n+m + reduced acceptor + O2 = 4-dehydro-beta-D-glucosyl-[(1-&gt;4)-beta-D-glucosyl]n-1 + [(1-&gt;4)-beta-D-glucosyl]m + acceptor + H2O.</text>
        <dbReference type="EC" id="1.14.99.56"/>
    </reaction>
</comment>
<evidence type="ECO:0000313" key="6">
    <source>
        <dbReference type="Proteomes" id="UP000290288"/>
    </source>
</evidence>
<dbReference type="GO" id="GO:0030245">
    <property type="term" value="P:cellulose catabolic process"/>
    <property type="evidence" value="ECO:0007669"/>
    <property type="project" value="UniProtKB-UniRule"/>
</dbReference>
<feature type="domain" description="Auxiliary Activity family 9 catalytic" evidence="4">
    <location>
        <begin position="21"/>
        <end position="206"/>
    </location>
</feature>
<evidence type="ECO:0000256" key="1">
    <source>
        <dbReference type="ARBA" id="ARBA00023157"/>
    </source>
</evidence>
<keyword evidence="2" id="KW-0964">Secreted</keyword>
<accession>A0A4Q2DMX9</accession>
<comment type="function">
    <text evidence="2">Lytic polysaccharide monooxygenase (LMPO) that depolymerizes crystalline and amorphous polysaccharides via the oxidation of scissile alpha- or beta-(1-4)-glycosidic bonds, yielding C1 and/or C4 oxidation products. Catalysis by LPMOs requires the reduction of the active-site copper from Cu(II) to Cu(I) by a reducing agent and H(2)O(2) or O(2) as a cosubstrate.</text>
</comment>
<name>A0A4Q2DMX9_9AGAR</name>
<organism evidence="5 6">
    <name type="scientific">Candolleomyces aberdarensis</name>
    <dbReference type="NCBI Taxonomy" id="2316362"/>
    <lineage>
        <taxon>Eukaryota</taxon>
        <taxon>Fungi</taxon>
        <taxon>Dikarya</taxon>
        <taxon>Basidiomycota</taxon>
        <taxon>Agaricomycotina</taxon>
        <taxon>Agaricomycetes</taxon>
        <taxon>Agaricomycetidae</taxon>
        <taxon>Agaricales</taxon>
        <taxon>Agaricineae</taxon>
        <taxon>Psathyrellaceae</taxon>
        <taxon>Candolleomyces</taxon>
    </lineage>
</organism>
<keyword evidence="2" id="KW-0136">Cellulose degradation</keyword>
<dbReference type="OrthoDB" id="3496539at2759"/>
<gene>
    <name evidence="5" type="ORF">EST38_g5536</name>
</gene>
<sequence length="220" mass="23476">MKFAAASFLTCVFVAQSVSAHYIFKTLLVGSKSSTQAVREPQSVEPIHDITSTAARCNLNPSTANETVSISAGEKVGFQLSNSMYHQGPVAIYLGKAPGKAQDWDGSGQSWFKIEEWGAKSFNPISFSSYQKNDFMTTIPENTPSGEYLVRIENLALHLGTGIPEIFISCAQVKITGSGTGNPSKVSIPGHIAANDPNLTANIYSGLTSFTVPGPAVWRG</sequence>
<dbReference type="GO" id="GO:0005576">
    <property type="term" value="C:extracellular region"/>
    <property type="evidence" value="ECO:0007669"/>
    <property type="project" value="UniProtKB-SubCell"/>
</dbReference>
<dbReference type="PANTHER" id="PTHR33353">
    <property type="entry name" value="PUTATIVE (AFU_ORTHOLOGUE AFUA_1G12560)-RELATED"/>
    <property type="match status" value="1"/>
</dbReference>
<keyword evidence="3" id="KW-0732">Signal</keyword>
<keyword evidence="6" id="KW-1185">Reference proteome</keyword>
<dbReference type="GO" id="GO:0030248">
    <property type="term" value="F:cellulose binding"/>
    <property type="evidence" value="ECO:0007669"/>
    <property type="project" value="UniProtKB-UniRule"/>
</dbReference>
<dbReference type="GO" id="GO:0008810">
    <property type="term" value="F:cellulase activity"/>
    <property type="evidence" value="ECO:0007669"/>
    <property type="project" value="UniProtKB-UniRule"/>
</dbReference>
<keyword evidence="2" id="KW-0119">Carbohydrate metabolism</keyword>
<dbReference type="InterPro" id="IPR049892">
    <property type="entry name" value="AA9"/>
</dbReference>
<dbReference type="STRING" id="2316362.A0A4Q2DMX9"/>
<dbReference type="EC" id="1.14.99.56" evidence="2"/>
<dbReference type="EMBL" id="SDEE01000155">
    <property type="protein sequence ID" value="RXW20314.1"/>
    <property type="molecule type" value="Genomic_DNA"/>
</dbReference>
<dbReference type="Pfam" id="PF03443">
    <property type="entry name" value="AA9"/>
    <property type="match status" value="1"/>
</dbReference>
<keyword evidence="2" id="KW-0624">Polysaccharide degradation</keyword>
<feature type="chain" id="PRO_5020983489" description="AA9 family lytic polysaccharide monooxygenase" evidence="3">
    <location>
        <begin position="21"/>
        <end position="220"/>
    </location>
</feature>
<protein>
    <recommendedName>
        <fullName evidence="2">AA9 family lytic polysaccharide monooxygenase</fullName>
        <ecNumber evidence="2">1.14.99.56</ecNumber>
    </recommendedName>
    <alternativeName>
        <fullName evidence="2">Endo-beta-1,4-glucanase</fullName>
    </alternativeName>
    <alternativeName>
        <fullName evidence="2">Glycosyl hydrolase 61 family protein</fullName>
    </alternativeName>
</protein>
<dbReference type="CDD" id="cd21175">
    <property type="entry name" value="LPMO_AA9"/>
    <property type="match status" value="1"/>
</dbReference>
<proteinExistence type="predicted"/>
<comment type="caution">
    <text evidence="5">The sequence shown here is derived from an EMBL/GenBank/DDBJ whole genome shotgun (WGS) entry which is preliminary data.</text>
</comment>
<feature type="signal peptide" evidence="3">
    <location>
        <begin position="1"/>
        <end position="20"/>
    </location>
</feature>
<keyword evidence="1 2" id="KW-1015">Disulfide bond</keyword>
<dbReference type="Gene3D" id="2.70.50.70">
    <property type="match status" value="1"/>
</dbReference>
<evidence type="ECO:0000259" key="4">
    <source>
        <dbReference type="Pfam" id="PF03443"/>
    </source>
</evidence>
<evidence type="ECO:0000256" key="2">
    <source>
        <dbReference type="RuleBase" id="RU368122"/>
    </source>
</evidence>
<evidence type="ECO:0000313" key="5">
    <source>
        <dbReference type="EMBL" id="RXW20314.1"/>
    </source>
</evidence>
<evidence type="ECO:0000256" key="3">
    <source>
        <dbReference type="SAM" id="SignalP"/>
    </source>
</evidence>
<comment type="domain">
    <text evidence="2">Has a modular structure: an endo-beta-1,4-glucanase catalytic module at the N-terminus, a linker rich in serines and threonines, and a C-terminal carbohydrate-binding module (CBM).</text>
</comment>